<evidence type="ECO:0000259" key="5">
    <source>
        <dbReference type="Pfam" id="PF17954"/>
    </source>
</evidence>
<dbReference type="OrthoDB" id="321327at2"/>
<name>A0A363NQK8_9SPHI</name>
<dbReference type="Gene3D" id="2.60.120.10">
    <property type="entry name" value="Jelly Rolls"/>
    <property type="match status" value="2"/>
</dbReference>
<dbReference type="Pfam" id="PF02678">
    <property type="entry name" value="Pirin"/>
    <property type="match status" value="1"/>
</dbReference>
<dbReference type="InterPro" id="IPR014710">
    <property type="entry name" value="RmlC-like_jellyroll"/>
</dbReference>
<dbReference type="EMBL" id="QCXX01000005">
    <property type="protein sequence ID" value="PUV23017.1"/>
    <property type="molecule type" value="Genomic_DNA"/>
</dbReference>
<evidence type="ECO:0000313" key="7">
    <source>
        <dbReference type="Proteomes" id="UP000250831"/>
    </source>
</evidence>
<dbReference type="CDD" id="cd02910">
    <property type="entry name" value="cupin_Yhhw_N"/>
    <property type="match status" value="1"/>
</dbReference>
<comment type="caution">
    <text evidence="6">The sequence shown here is derived from an EMBL/GenBank/DDBJ whole genome shotgun (WGS) entry which is preliminary data.</text>
</comment>
<dbReference type="InterPro" id="IPR003829">
    <property type="entry name" value="Pirin_N_dom"/>
</dbReference>
<dbReference type="InterPro" id="IPR012093">
    <property type="entry name" value="Pirin"/>
</dbReference>
<evidence type="ECO:0008006" key="8">
    <source>
        <dbReference type="Google" id="ProtNLM"/>
    </source>
</evidence>
<evidence type="ECO:0000256" key="3">
    <source>
        <dbReference type="RuleBase" id="RU003457"/>
    </source>
</evidence>
<feature type="binding site" evidence="2">
    <location>
        <position position="60"/>
    </location>
    <ligand>
        <name>Fe cation</name>
        <dbReference type="ChEBI" id="CHEBI:24875"/>
    </ligand>
</feature>
<comment type="similarity">
    <text evidence="1 3">Belongs to the pirin family.</text>
</comment>
<dbReference type="RefSeq" id="WP_108635351.1">
    <property type="nucleotide sequence ID" value="NZ_QCXX01000005.1"/>
</dbReference>
<dbReference type="InterPro" id="IPR041602">
    <property type="entry name" value="Quercetinase_C"/>
</dbReference>
<dbReference type="PANTHER" id="PTHR43212">
    <property type="entry name" value="QUERCETIN 2,3-DIOXYGENASE"/>
    <property type="match status" value="1"/>
</dbReference>
<feature type="binding site" evidence="2">
    <location>
        <position position="104"/>
    </location>
    <ligand>
        <name>Fe cation</name>
        <dbReference type="ChEBI" id="CHEBI:24875"/>
    </ligand>
</feature>
<dbReference type="PIRSF" id="PIRSF006232">
    <property type="entry name" value="Pirin"/>
    <property type="match status" value="1"/>
</dbReference>
<evidence type="ECO:0000256" key="2">
    <source>
        <dbReference type="PIRSR" id="PIRSR006232-1"/>
    </source>
</evidence>
<dbReference type="Pfam" id="PF17954">
    <property type="entry name" value="Pirin_C_2"/>
    <property type="match status" value="1"/>
</dbReference>
<protein>
    <recommendedName>
        <fullName evidence="8">Pirin family protein</fullName>
    </recommendedName>
</protein>
<keyword evidence="7" id="KW-1185">Reference proteome</keyword>
<feature type="binding site" evidence="2">
    <location>
        <position position="58"/>
    </location>
    <ligand>
        <name>Fe cation</name>
        <dbReference type="ChEBI" id="CHEBI:24875"/>
    </ligand>
</feature>
<feature type="domain" description="Quercetin 2,3-dioxygenase C-terminal cupin" evidence="5">
    <location>
        <begin position="148"/>
        <end position="234"/>
    </location>
</feature>
<dbReference type="GO" id="GO:0046872">
    <property type="term" value="F:metal ion binding"/>
    <property type="evidence" value="ECO:0007669"/>
    <property type="project" value="UniProtKB-KW"/>
</dbReference>
<keyword evidence="2" id="KW-0479">Metal-binding</keyword>
<dbReference type="InterPro" id="IPR011051">
    <property type="entry name" value="RmlC_Cupin_sf"/>
</dbReference>
<reference evidence="6 7" key="1">
    <citation type="submission" date="2018-04" db="EMBL/GenBank/DDBJ databases">
        <title>Sphingobacterium sp. M46 Genome.</title>
        <authorList>
            <person name="Cheng J."/>
            <person name="Li Y."/>
        </authorList>
    </citation>
    <scope>NUCLEOTIDE SEQUENCE [LARGE SCALE GENOMIC DNA]</scope>
    <source>
        <strain evidence="6 7">M46</strain>
    </source>
</reference>
<sequence length="237" mass="26847">MQKIIHRENDRGHVDFGWLKSAHSFSFGQYFDPEKINFGALRVLNDDQVEGGQGFGRHGHDNMEIVSIPLEGMLSHQDSMGNVRNIETGEVQIMSAGKGVKHSEFNGDQKDLVKFLQIWVIPNEMNLTPGYDQKSYLHLDRHNRFATIVSPDSSDPDTVHIHQDAYFSLADLDEGNTVSYTVHSERNGMYLFVLEGKVKVASETLSRRDAIGIYDSKKMEITADYNAKLLLIEVPMF</sequence>
<feature type="binding site" evidence="2">
    <location>
        <position position="102"/>
    </location>
    <ligand>
        <name>Fe cation</name>
        <dbReference type="ChEBI" id="CHEBI:24875"/>
    </ligand>
</feature>
<dbReference type="AlphaFoldDB" id="A0A363NQK8"/>
<proteinExistence type="inferred from homology"/>
<dbReference type="Proteomes" id="UP000250831">
    <property type="component" value="Unassembled WGS sequence"/>
</dbReference>
<organism evidence="6 7">
    <name type="scientific">Sphingobacterium athyrii</name>
    <dbReference type="NCBI Taxonomy" id="2152717"/>
    <lineage>
        <taxon>Bacteria</taxon>
        <taxon>Pseudomonadati</taxon>
        <taxon>Bacteroidota</taxon>
        <taxon>Sphingobacteriia</taxon>
        <taxon>Sphingobacteriales</taxon>
        <taxon>Sphingobacteriaceae</taxon>
        <taxon>Sphingobacterium</taxon>
    </lineage>
</organism>
<evidence type="ECO:0000259" key="4">
    <source>
        <dbReference type="Pfam" id="PF02678"/>
    </source>
</evidence>
<accession>A0A363NQK8</accession>
<evidence type="ECO:0000313" key="6">
    <source>
        <dbReference type="EMBL" id="PUV23017.1"/>
    </source>
</evidence>
<gene>
    <name evidence="6" type="ORF">DCO56_19065</name>
</gene>
<feature type="domain" description="Pirin N-terminal" evidence="4">
    <location>
        <begin position="16"/>
        <end position="120"/>
    </location>
</feature>
<evidence type="ECO:0000256" key="1">
    <source>
        <dbReference type="ARBA" id="ARBA00008416"/>
    </source>
</evidence>
<dbReference type="PANTHER" id="PTHR43212:SF3">
    <property type="entry name" value="QUERCETIN 2,3-DIOXYGENASE"/>
    <property type="match status" value="1"/>
</dbReference>
<keyword evidence="2" id="KW-0408">Iron</keyword>
<dbReference type="SUPFAM" id="SSF51182">
    <property type="entry name" value="RmlC-like cupins"/>
    <property type="match status" value="1"/>
</dbReference>
<comment type="cofactor">
    <cofactor evidence="2">
        <name>Fe cation</name>
        <dbReference type="ChEBI" id="CHEBI:24875"/>
    </cofactor>
    <text evidence="2">Binds 1 Fe cation per subunit.</text>
</comment>